<dbReference type="InterPro" id="IPR002371">
    <property type="entry name" value="FlgK"/>
</dbReference>
<keyword evidence="9" id="KW-0969">Cilium</keyword>
<gene>
    <name evidence="9" type="ORF">GGR04_000213</name>
</gene>
<dbReference type="GO" id="GO:0009424">
    <property type="term" value="C:bacterial-type flagellum hook"/>
    <property type="evidence" value="ECO:0007669"/>
    <property type="project" value="InterPro"/>
</dbReference>
<protein>
    <recommendedName>
        <fullName evidence="4">Flagellar hook-associated protein 1</fullName>
    </recommendedName>
</protein>
<dbReference type="Pfam" id="PF22638">
    <property type="entry name" value="FlgK_D1"/>
    <property type="match status" value="1"/>
</dbReference>
<dbReference type="AlphaFoldDB" id="A0A7W6H2S8"/>
<evidence type="ECO:0000256" key="4">
    <source>
        <dbReference type="ARBA" id="ARBA00016244"/>
    </source>
</evidence>
<evidence type="ECO:0000256" key="2">
    <source>
        <dbReference type="ARBA" id="ARBA00004613"/>
    </source>
</evidence>
<reference evidence="9 10" key="1">
    <citation type="submission" date="2020-08" db="EMBL/GenBank/DDBJ databases">
        <title>Genomic Encyclopedia of Type Strains, Phase IV (KMG-IV): sequencing the most valuable type-strain genomes for metagenomic binning, comparative biology and taxonomic classification.</title>
        <authorList>
            <person name="Goeker M."/>
        </authorList>
    </citation>
    <scope>NUCLEOTIDE SEQUENCE [LARGE SCALE GENOMIC DNA]</scope>
    <source>
        <strain evidence="9 10">DSM 102238</strain>
    </source>
</reference>
<evidence type="ECO:0000259" key="7">
    <source>
        <dbReference type="Pfam" id="PF06429"/>
    </source>
</evidence>
<dbReference type="EMBL" id="JACIEK010000001">
    <property type="protein sequence ID" value="MBB3996392.1"/>
    <property type="molecule type" value="Genomic_DNA"/>
</dbReference>
<comment type="caution">
    <text evidence="9">The sequence shown here is derived from an EMBL/GenBank/DDBJ whole genome shotgun (WGS) entry which is preliminary data.</text>
</comment>
<evidence type="ECO:0000256" key="3">
    <source>
        <dbReference type="ARBA" id="ARBA00009677"/>
    </source>
</evidence>
<keyword evidence="9" id="KW-0282">Flagellum</keyword>
<name>A0A7W6H2S8_9HYPH</name>
<keyword evidence="10" id="KW-1185">Reference proteome</keyword>
<keyword evidence="5" id="KW-0964">Secreted</keyword>
<dbReference type="InterPro" id="IPR053927">
    <property type="entry name" value="FlgK_helical"/>
</dbReference>
<dbReference type="GO" id="GO:0005198">
    <property type="term" value="F:structural molecule activity"/>
    <property type="evidence" value="ECO:0007669"/>
    <property type="project" value="InterPro"/>
</dbReference>
<dbReference type="GO" id="GO:0044780">
    <property type="term" value="P:bacterial-type flagellum assembly"/>
    <property type="evidence" value="ECO:0007669"/>
    <property type="project" value="InterPro"/>
</dbReference>
<evidence type="ECO:0000313" key="10">
    <source>
        <dbReference type="Proteomes" id="UP000542776"/>
    </source>
</evidence>
<dbReference type="PANTHER" id="PTHR30033">
    <property type="entry name" value="FLAGELLAR HOOK-ASSOCIATED PROTEIN 1"/>
    <property type="match status" value="1"/>
</dbReference>
<comment type="similarity">
    <text evidence="3">Belongs to the flagella basal body rod proteins family.</text>
</comment>
<evidence type="ECO:0000256" key="1">
    <source>
        <dbReference type="ARBA" id="ARBA00004365"/>
    </source>
</evidence>
<dbReference type="RefSeq" id="WP_183197001.1">
    <property type="nucleotide sequence ID" value="NZ_JACIEK010000001.1"/>
</dbReference>
<comment type="subcellular location">
    <subcellularLocation>
        <location evidence="1">Bacterial flagellum</location>
    </subcellularLocation>
    <subcellularLocation>
        <location evidence="2">Secreted</location>
    </subcellularLocation>
</comment>
<organism evidence="9 10">
    <name type="scientific">Aureimonas pseudogalii</name>
    <dbReference type="NCBI Taxonomy" id="1744844"/>
    <lineage>
        <taxon>Bacteria</taxon>
        <taxon>Pseudomonadati</taxon>
        <taxon>Pseudomonadota</taxon>
        <taxon>Alphaproteobacteria</taxon>
        <taxon>Hyphomicrobiales</taxon>
        <taxon>Aurantimonadaceae</taxon>
        <taxon>Aureimonas</taxon>
    </lineage>
</organism>
<dbReference type="NCBIfam" id="TIGR02492">
    <property type="entry name" value="flgK_ends"/>
    <property type="match status" value="1"/>
</dbReference>
<evidence type="ECO:0000256" key="5">
    <source>
        <dbReference type="ARBA" id="ARBA00022525"/>
    </source>
</evidence>
<evidence type="ECO:0000259" key="8">
    <source>
        <dbReference type="Pfam" id="PF22638"/>
    </source>
</evidence>
<dbReference type="InterPro" id="IPR010930">
    <property type="entry name" value="Flg_bb/hook_C_dom"/>
</dbReference>
<dbReference type="SUPFAM" id="SSF64518">
    <property type="entry name" value="Phase 1 flagellin"/>
    <property type="match status" value="1"/>
</dbReference>
<evidence type="ECO:0000313" key="9">
    <source>
        <dbReference type="EMBL" id="MBB3996392.1"/>
    </source>
</evidence>
<proteinExistence type="inferred from homology"/>
<accession>A0A7W6H2S8</accession>
<dbReference type="Proteomes" id="UP000542776">
    <property type="component" value="Unassembled WGS sequence"/>
</dbReference>
<keyword evidence="9" id="KW-0966">Cell projection</keyword>
<sequence length="490" mass="51466">MTLSSALNTAKSSLIATQTQTALVSRNVANVNDPGATRKYANVVTGPDGRVEVRSVAQSQNSVLFRNMLESTSALNTSSAVLNGLDRLNETIGDTAGNGSPAALVNKMTNALKDLAVSPNNVNFASAAVSSAQNLANSLNDLTTTVGVIRRDADDNLVLAAEDMNKILARIEDLNEKVTAGTRGNIDVTDFVDQRDHAVAELSIYVGVSAQIRGDNDLVLHTDSGVTLFDKIARPVEYTATSPLTAGVAGNAMKIDGTVVTGPNAYMPVRDGRIAGLVELRDKTAVDFQSQLDKTAEGLIGAFEEKLVVTPPGGDTPKTGLFTAPNGVNGLVDKSPGLAGRLSVSAAAVKNPFLLRDGGINDDDAIATNVNGYKSNTTGAAGFTGRINDLIGKLETKSTQTTDSLTSTGTLADFASNSMSWLQSQRSAKSSETTYKQTLVDKTKETLSNETGINLETELTMLLDLQRSFQASSKLISTVDQMMAALLQSV</sequence>
<feature type="domain" description="Flagellar basal-body/hook protein C-terminal" evidence="7">
    <location>
        <begin position="451"/>
        <end position="488"/>
    </location>
</feature>
<evidence type="ECO:0000256" key="6">
    <source>
        <dbReference type="ARBA" id="ARBA00023143"/>
    </source>
</evidence>
<feature type="domain" description="Flagellar hook-associated protein FlgK helical" evidence="8">
    <location>
        <begin position="86"/>
        <end position="304"/>
    </location>
</feature>
<dbReference type="GO" id="GO:0005576">
    <property type="term" value="C:extracellular region"/>
    <property type="evidence" value="ECO:0007669"/>
    <property type="project" value="UniProtKB-SubCell"/>
</dbReference>
<dbReference type="Pfam" id="PF06429">
    <property type="entry name" value="Flg_bbr_C"/>
    <property type="match status" value="1"/>
</dbReference>
<keyword evidence="6" id="KW-0975">Bacterial flagellum</keyword>
<dbReference type="PANTHER" id="PTHR30033:SF1">
    <property type="entry name" value="FLAGELLAR HOOK-ASSOCIATED PROTEIN 1"/>
    <property type="match status" value="1"/>
</dbReference>